<dbReference type="Gene3D" id="3.30.1330.60">
    <property type="entry name" value="OmpA-like domain"/>
    <property type="match status" value="1"/>
</dbReference>
<keyword evidence="1" id="KW-0472">Membrane</keyword>
<proteinExistence type="predicted"/>
<feature type="compositionally biased region" description="Low complexity" evidence="2">
    <location>
        <begin position="184"/>
        <end position="193"/>
    </location>
</feature>
<feature type="compositionally biased region" description="Acidic residues" evidence="2">
    <location>
        <begin position="203"/>
        <end position="214"/>
    </location>
</feature>
<dbReference type="GO" id="GO:0016020">
    <property type="term" value="C:membrane"/>
    <property type="evidence" value="ECO:0007669"/>
    <property type="project" value="UniProtKB-UniRule"/>
</dbReference>
<dbReference type="RefSeq" id="WP_121898172.1">
    <property type="nucleotide sequence ID" value="NZ_RCNT01000005.1"/>
</dbReference>
<feature type="compositionally biased region" description="Low complexity" evidence="2">
    <location>
        <begin position="112"/>
        <end position="145"/>
    </location>
</feature>
<dbReference type="InterPro" id="IPR036737">
    <property type="entry name" value="OmpA-like_sf"/>
</dbReference>
<organism evidence="5 6">
    <name type="scientific">Rhodophyticola porphyridii</name>
    <dbReference type="NCBI Taxonomy" id="1852017"/>
    <lineage>
        <taxon>Bacteria</taxon>
        <taxon>Pseudomonadati</taxon>
        <taxon>Pseudomonadota</taxon>
        <taxon>Alphaproteobacteria</taxon>
        <taxon>Rhodobacterales</taxon>
        <taxon>Roseobacteraceae</taxon>
        <taxon>Rhodophyticola</taxon>
    </lineage>
</organism>
<dbReference type="EMBL" id="RCNT01000005">
    <property type="protein sequence ID" value="RMA42064.1"/>
    <property type="molecule type" value="Genomic_DNA"/>
</dbReference>
<feature type="compositionally biased region" description="Acidic residues" evidence="2">
    <location>
        <begin position="146"/>
        <end position="160"/>
    </location>
</feature>
<dbReference type="InterPro" id="IPR050330">
    <property type="entry name" value="Bact_OuterMem_StrucFunc"/>
</dbReference>
<comment type="caution">
    <text evidence="5">The sequence shown here is derived from an EMBL/GenBank/DDBJ whole genome shotgun (WGS) entry which is preliminary data.</text>
</comment>
<protein>
    <submittedName>
        <fullName evidence="5">OmpA family protein</fullName>
    </submittedName>
</protein>
<keyword evidence="6" id="KW-1185">Reference proteome</keyword>
<dbReference type="InterPro" id="IPR006665">
    <property type="entry name" value="OmpA-like"/>
</dbReference>
<feature type="compositionally biased region" description="Low complexity" evidence="2">
    <location>
        <begin position="279"/>
        <end position="298"/>
    </location>
</feature>
<gene>
    <name evidence="5" type="ORF">D9R08_11440</name>
</gene>
<evidence type="ECO:0000256" key="3">
    <source>
        <dbReference type="SAM" id="SignalP"/>
    </source>
</evidence>
<evidence type="ECO:0000256" key="2">
    <source>
        <dbReference type="SAM" id="MobiDB-lite"/>
    </source>
</evidence>
<evidence type="ECO:0000259" key="4">
    <source>
        <dbReference type="PROSITE" id="PS51123"/>
    </source>
</evidence>
<feature type="compositionally biased region" description="Low complexity" evidence="2">
    <location>
        <begin position="78"/>
        <end position="104"/>
    </location>
</feature>
<feature type="compositionally biased region" description="Low complexity" evidence="2">
    <location>
        <begin position="215"/>
        <end position="235"/>
    </location>
</feature>
<feature type="compositionally biased region" description="Acidic residues" evidence="2">
    <location>
        <begin position="171"/>
        <end position="183"/>
    </location>
</feature>
<dbReference type="CDD" id="cd07185">
    <property type="entry name" value="OmpA_C-like"/>
    <property type="match status" value="1"/>
</dbReference>
<name>A0A3L9XZS7_9RHOB</name>
<dbReference type="OrthoDB" id="9792021at2"/>
<feature type="domain" description="OmpA-like" evidence="4">
    <location>
        <begin position="464"/>
        <end position="589"/>
    </location>
</feature>
<feature type="chain" id="PRO_5018251549" evidence="3">
    <location>
        <begin position="26"/>
        <end position="591"/>
    </location>
</feature>
<reference evidence="5 6" key="1">
    <citation type="submission" date="2018-10" db="EMBL/GenBank/DDBJ databases">
        <authorList>
            <person name="Jung H.S."/>
            <person name="Jeon C.O."/>
        </authorList>
    </citation>
    <scope>NUCLEOTIDE SEQUENCE [LARGE SCALE GENOMIC DNA]</scope>
    <source>
        <strain evidence="5 6">MA-7-27</strain>
    </source>
</reference>
<evidence type="ECO:0000313" key="6">
    <source>
        <dbReference type="Proteomes" id="UP000281343"/>
    </source>
</evidence>
<dbReference type="PROSITE" id="PS51123">
    <property type="entry name" value="OMPA_2"/>
    <property type="match status" value="1"/>
</dbReference>
<evidence type="ECO:0000256" key="1">
    <source>
        <dbReference type="PROSITE-ProRule" id="PRU00473"/>
    </source>
</evidence>
<dbReference type="SUPFAM" id="SSF103088">
    <property type="entry name" value="OmpA-like"/>
    <property type="match status" value="1"/>
</dbReference>
<accession>A0A3L9XZS7</accession>
<feature type="signal peptide" evidence="3">
    <location>
        <begin position="1"/>
        <end position="25"/>
    </location>
</feature>
<feature type="region of interest" description="Disordered" evidence="2">
    <location>
        <begin position="78"/>
        <end position="301"/>
    </location>
</feature>
<feature type="compositionally biased region" description="Low complexity" evidence="2">
    <location>
        <begin position="161"/>
        <end position="170"/>
    </location>
</feature>
<dbReference type="Pfam" id="PF00691">
    <property type="entry name" value="OmpA"/>
    <property type="match status" value="1"/>
</dbReference>
<dbReference type="PANTHER" id="PTHR30329">
    <property type="entry name" value="STATOR ELEMENT OF FLAGELLAR MOTOR COMPLEX"/>
    <property type="match status" value="1"/>
</dbReference>
<dbReference type="Proteomes" id="UP000281343">
    <property type="component" value="Unassembled WGS sequence"/>
</dbReference>
<dbReference type="PANTHER" id="PTHR30329:SF21">
    <property type="entry name" value="LIPOPROTEIN YIAD-RELATED"/>
    <property type="match status" value="1"/>
</dbReference>
<dbReference type="AlphaFoldDB" id="A0A3L9XZS7"/>
<sequence>MRLSLKTSTALIASLALAMPGTLPAQGLGEAVPEFECPEGTSEADCLLLGEQAAADAAAEAEAEAAAAEAAVEAEAATEAEAQAAADAEAAAAEAEAAAQAELEAAVEEAEAAAAEAEAQTETQTETEAGAETDATAEAPAADAETAVEAEAAAEGDATSETETPAPESTAETETDATVETEAEAAVTGEAGTPPAEISDTAETQDTEVTETETTDAGSTETATSETATAEADAAATEEETQAPLAALGAEGESEAEVTTETVTEENSRSSSEDFEQSASGEATAEAGAETTAAPAAGNDDDGLSNLERALLIGAGAVVVGSILNGNREVVSQTDDRVVVQRSDGSYEILKDDNALLRQPGSEVQTQTFSDGSTLTTVTRPDGFQVITVRDAELRVVRRVSIAPDGTETVLIDDTNRAEPVDVATLPTPIETTNDGDLRAALERQALIDRRFSLAQVRDIREVRLLAPAIDLDNITFETGSAAISPSQAEELTMIGRLLSDMIDENPGEIFLIEGHTDAVGGAAMNLTLSDRRAESVALALSEYFDVPPENLVVQGYGESNLRVQTDGPERANRRAVVRRITPLLQVAAAQ</sequence>
<evidence type="ECO:0000313" key="5">
    <source>
        <dbReference type="EMBL" id="RMA42064.1"/>
    </source>
</evidence>
<keyword evidence="3" id="KW-0732">Signal</keyword>